<comment type="similarity">
    <text evidence="3">Belongs to the maelstrom family.</text>
</comment>
<keyword evidence="5" id="KW-0221">Differentiation</keyword>
<evidence type="ECO:0000256" key="5">
    <source>
        <dbReference type="ARBA" id="ARBA00022782"/>
    </source>
</evidence>
<dbReference type="GO" id="GO:0043186">
    <property type="term" value="C:P granule"/>
    <property type="evidence" value="ECO:0007669"/>
    <property type="project" value="TreeGrafter"/>
</dbReference>
<dbReference type="GO" id="GO:0007283">
    <property type="term" value="P:spermatogenesis"/>
    <property type="evidence" value="ECO:0007669"/>
    <property type="project" value="TreeGrafter"/>
</dbReference>
<feature type="region of interest" description="Disordered" evidence="9">
    <location>
        <begin position="334"/>
        <end position="384"/>
    </location>
</feature>
<dbReference type="GO" id="GO:0007140">
    <property type="term" value="P:male meiotic nuclear division"/>
    <property type="evidence" value="ECO:0007669"/>
    <property type="project" value="TreeGrafter"/>
</dbReference>
<name>A0A182VU07_9DIPT</name>
<evidence type="ECO:0000256" key="1">
    <source>
        <dbReference type="ARBA" id="ARBA00004123"/>
    </source>
</evidence>
<feature type="domain" description="Maelstrom" evidence="10">
    <location>
        <begin position="73"/>
        <end position="276"/>
    </location>
</feature>
<keyword evidence="4" id="KW-0963">Cytoplasm</keyword>
<feature type="compositionally biased region" description="Polar residues" evidence="9">
    <location>
        <begin position="334"/>
        <end position="343"/>
    </location>
</feature>
<dbReference type="VEuPathDB" id="VectorBase:AMIN001550"/>
<reference evidence="12" key="1">
    <citation type="submission" date="2013-03" db="EMBL/GenBank/DDBJ databases">
        <title>The Genome Sequence of Anopheles minimus MINIMUS1.</title>
        <authorList>
            <consortium name="The Broad Institute Genomics Platform"/>
            <person name="Neafsey D.E."/>
            <person name="Walton C."/>
            <person name="Walker B."/>
            <person name="Young S.K."/>
            <person name="Zeng Q."/>
            <person name="Gargeya S."/>
            <person name="Fitzgerald M."/>
            <person name="Haas B."/>
            <person name="Abouelleil A."/>
            <person name="Allen A.W."/>
            <person name="Alvarado L."/>
            <person name="Arachchi H.M."/>
            <person name="Berlin A.M."/>
            <person name="Chapman S.B."/>
            <person name="Gainer-Dewar J."/>
            <person name="Goldberg J."/>
            <person name="Griggs A."/>
            <person name="Gujja S."/>
            <person name="Hansen M."/>
            <person name="Howarth C."/>
            <person name="Imamovic A."/>
            <person name="Ireland A."/>
            <person name="Larimer J."/>
            <person name="McCowan C."/>
            <person name="Murphy C."/>
            <person name="Pearson M."/>
            <person name="Poon T.W."/>
            <person name="Priest M."/>
            <person name="Roberts A."/>
            <person name="Saif S."/>
            <person name="Shea T."/>
            <person name="Sisk P."/>
            <person name="Sykes S."/>
            <person name="Wortman J."/>
            <person name="Nusbaum C."/>
            <person name="Birren B."/>
        </authorList>
    </citation>
    <scope>NUCLEOTIDE SEQUENCE [LARGE SCALE GENOMIC DNA]</scope>
    <source>
        <strain evidence="12">MINIMUS1</strain>
    </source>
</reference>
<dbReference type="Proteomes" id="UP000075920">
    <property type="component" value="Unassembled WGS sequence"/>
</dbReference>
<dbReference type="InterPro" id="IPR039259">
    <property type="entry name" value="Protein_maelstrom"/>
</dbReference>
<evidence type="ECO:0000313" key="11">
    <source>
        <dbReference type="EnsemblMetazoa" id="AMIN001550-PA"/>
    </source>
</evidence>
<evidence type="ECO:0000256" key="4">
    <source>
        <dbReference type="ARBA" id="ARBA00022490"/>
    </source>
</evidence>
<proteinExistence type="inferred from homology"/>
<reference evidence="11" key="2">
    <citation type="submission" date="2020-05" db="UniProtKB">
        <authorList>
            <consortium name="EnsemblMetazoa"/>
        </authorList>
    </citation>
    <scope>IDENTIFICATION</scope>
    <source>
        <strain evidence="11">MINIMUS1</strain>
    </source>
</reference>
<evidence type="ECO:0000256" key="8">
    <source>
        <dbReference type="ARBA" id="ARBA00023242"/>
    </source>
</evidence>
<dbReference type="InterPro" id="IPR024970">
    <property type="entry name" value="Maelstrom"/>
</dbReference>
<keyword evidence="8" id="KW-0539">Nucleus</keyword>
<comment type="subcellular location">
    <subcellularLocation>
        <location evidence="2">Cytoplasm</location>
    </subcellularLocation>
    <subcellularLocation>
        <location evidence="1">Nucleus</location>
    </subcellularLocation>
</comment>
<feature type="region of interest" description="Disordered" evidence="9">
    <location>
        <begin position="299"/>
        <end position="320"/>
    </location>
</feature>
<evidence type="ECO:0000313" key="12">
    <source>
        <dbReference type="Proteomes" id="UP000075920"/>
    </source>
</evidence>
<dbReference type="GO" id="GO:0034587">
    <property type="term" value="P:piRNA processing"/>
    <property type="evidence" value="ECO:0007669"/>
    <property type="project" value="TreeGrafter"/>
</dbReference>
<dbReference type="GO" id="GO:0060964">
    <property type="term" value="P:regulation of miRNA-mediated gene silencing"/>
    <property type="evidence" value="ECO:0007669"/>
    <property type="project" value="InterPro"/>
</dbReference>
<keyword evidence="7" id="KW-0943">RNA-mediated gene silencing</keyword>
<dbReference type="GO" id="GO:0043565">
    <property type="term" value="F:sequence-specific DNA binding"/>
    <property type="evidence" value="ECO:0007669"/>
    <property type="project" value="TreeGrafter"/>
</dbReference>
<evidence type="ECO:0000256" key="6">
    <source>
        <dbReference type="ARBA" id="ARBA00023125"/>
    </source>
</evidence>
<dbReference type="PANTHER" id="PTHR21358:SF4">
    <property type="entry name" value="PROTEIN MAELSTROM HOMOLOG"/>
    <property type="match status" value="1"/>
</dbReference>
<accession>A0A182VU07</accession>
<protein>
    <recommendedName>
        <fullName evidence="10">Maelstrom domain-containing protein</fullName>
    </recommendedName>
</protein>
<dbReference type="Pfam" id="PF13017">
    <property type="entry name" value="Maelstrom"/>
    <property type="match status" value="1"/>
</dbReference>
<dbReference type="EnsemblMetazoa" id="AMIN001550-RA">
    <property type="protein sequence ID" value="AMIN001550-PA"/>
    <property type="gene ID" value="AMIN001550"/>
</dbReference>
<keyword evidence="12" id="KW-1185">Reference proteome</keyword>
<keyword evidence="6" id="KW-0238">DNA-binding</keyword>
<evidence type="ECO:0000256" key="9">
    <source>
        <dbReference type="SAM" id="MobiDB-lite"/>
    </source>
</evidence>
<dbReference type="GO" id="GO:0005634">
    <property type="term" value="C:nucleus"/>
    <property type="evidence" value="ECO:0007669"/>
    <property type="project" value="UniProtKB-SubCell"/>
</dbReference>
<dbReference type="GO" id="GO:0045892">
    <property type="term" value="P:negative regulation of DNA-templated transcription"/>
    <property type="evidence" value="ECO:0007669"/>
    <property type="project" value="TreeGrafter"/>
</dbReference>
<sequence>MPRRRARPAVQEKLNSLGIPLSQVEQRLRSKNDHIRTIKNLITERVKSAESRNEIEKEEVYIISMGYFGRTLQGTYLPAELGVVKYSMQGGVMDRMHMYINPGEMPLGAPLSVQTHTGKTHQLPIPPNAWGIADKNEVAVRLLSFLAADDEIPLLFTDELILPQVESMLRDILSECIQEKMLYVCPLSELFCSLKQATERHFMNKSTFPSALTAQYILQIDCYGYAVGISCEYHEKESNMLNCALSQATRWAYTISKYCCEHMGIDCVPGKHIPLQLFPSESVINPSIIGGDWLVKQDPSENSEAKATTSNQKPFLNSEEPSLINKMETLSVSNDEPSYNPYQSDEFPELPQSIEPSVMGFDRGRGRGSGRRGGVARGRYTRRY</sequence>
<dbReference type="GO" id="GO:0030154">
    <property type="term" value="P:cell differentiation"/>
    <property type="evidence" value="ECO:0007669"/>
    <property type="project" value="UniProtKB-KW"/>
</dbReference>
<feature type="compositionally biased region" description="Polar residues" evidence="9">
    <location>
        <begin position="300"/>
        <end position="315"/>
    </location>
</feature>
<dbReference type="PANTHER" id="PTHR21358">
    <property type="entry name" value="PROTEIN MAELSTROM HOMOLOG"/>
    <property type="match status" value="1"/>
</dbReference>
<evidence type="ECO:0000256" key="2">
    <source>
        <dbReference type="ARBA" id="ARBA00004496"/>
    </source>
</evidence>
<evidence type="ECO:0000259" key="10">
    <source>
        <dbReference type="Pfam" id="PF13017"/>
    </source>
</evidence>
<dbReference type="AlphaFoldDB" id="A0A182VU07"/>
<evidence type="ECO:0000256" key="3">
    <source>
        <dbReference type="ARBA" id="ARBA00007057"/>
    </source>
</evidence>
<evidence type="ECO:0000256" key="7">
    <source>
        <dbReference type="ARBA" id="ARBA00023158"/>
    </source>
</evidence>
<organism evidence="11 12">
    <name type="scientific">Anopheles minimus</name>
    <dbReference type="NCBI Taxonomy" id="112268"/>
    <lineage>
        <taxon>Eukaryota</taxon>
        <taxon>Metazoa</taxon>
        <taxon>Ecdysozoa</taxon>
        <taxon>Arthropoda</taxon>
        <taxon>Hexapoda</taxon>
        <taxon>Insecta</taxon>
        <taxon>Pterygota</taxon>
        <taxon>Neoptera</taxon>
        <taxon>Endopterygota</taxon>
        <taxon>Diptera</taxon>
        <taxon>Nematocera</taxon>
        <taxon>Culicoidea</taxon>
        <taxon>Culicidae</taxon>
        <taxon>Anophelinae</taxon>
        <taxon>Anopheles</taxon>
    </lineage>
</organism>